<sequence length="412" mass="46727">MADNQKKHDPAKKAPKIQAVSRMKEIMTNYYIDAKTAREQGKKVAWITSGGPVEPLIAMDVIPVYPENHGAMIGASKMGAQLCEKAEEMGYSRDLCSYARADIADSVEKTGPIGGLPEPDMLVCCNNICGTVLKWYETAARYFNVPLFILDTPFVHREFSDSARKYVLSQIYEYIGFLETHCGTKMDYDRMEEVGRLSVEGTGLWQAVLDTCAHRPAPMTAFDAFFHLALIVTLRGTQTAVDYYRQLHDELNQRIANGVSMVPDEKYRLLWDNLPVWYKTRWLSEKFAAHDAALVADTYTSAWSGMLPDMNGQTFLEAMAETYTKVYINISIDMMFDIVANMIEKYHVDGMVMHSNRSCKPYSLGQYDLRQMIMDRLGVPTLIIEADMVDERAFSESQIDTRIDAFMETLKS</sequence>
<evidence type="ECO:0000313" key="5">
    <source>
        <dbReference type="EMBL" id="MBA2881000.1"/>
    </source>
</evidence>
<keyword evidence="3" id="KW-0408">Iron</keyword>
<comment type="similarity">
    <text evidence="1">Belongs to the FldB/FldC dehydratase alpha/beta subunit family.</text>
</comment>
<evidence type="ECO:0000256" key="4">
    <source>
        <dbReference type="ARBA" id="ARBA00023014"/>
    </source>
</evidence>
<name>A0A7W0HK94_9BACT</name>
<protein>
    <submittedName>
        <fullName evidence="5">Bcr-type benzoyl-CoA reductase subunit B</fullName>
    </submittedName>
</protein>
<dbReference type="RefSeq" id="WP_181550670.1">
    <property type="nucleotide sequence ID" value="NZ_JACDUS010000003.1"/>
</dbReference>
<evidence type="ECO:0000256" key="2">
    <source>
        <dbReference type="ARBA" id="ARBA00022723"/>
    </source>
</evidence>
<dbReference type="Pfam" id="PF06050">
    <property type="entry name" value="HGD-D"/>
    <property type="match status" value="1"/>
</dbReference>
<dbReference type="EMBL" id="JACDUS010000003">
    <property type="protein sequence ID" value="MBA2881000.1"/>
    <property type="molecule type" value="Genomic_DNA"/>
</dbReference>
<dbReference type="Gene3D" id="3.40.50.11900">
    <property type="match status" value="1"/>
</dbReference>
<dbReference type="InterPro" id="IPR010327">
    <property type="entry name" value="FldB/FldC_alpha/beta"/>
</dbReference>
<dbReference type="Proteomes" id="UP000525298">
    <property type="component" value="Unassembled WGS sequence"/>
</dbReference>
<keyword evidence="2" id="KW-0479">Metal-binding</keyword>
<dbReference type="PANTHER" id="PTHR30548">
    <property type="entry name" value="2-HYDROXYGLUTARYL-COA DEHYDRATASE, D-COMPONENT-RELATED"/>
    <property type="match status" value="1"/>
</dbReference>
<evidence type="ECO:0000313" key="6">
    <source>
        <dbReference type="Proteomes" id="UP000525298"/>
    </source>
</evidence>
<dbReference type="GO" id="GO:0051536">
    <property type="term" value="F:iron-sulfur cluster binding"/>
    <property type="evidence" value="ECO:0007669"/>
    <property type="project" value="UniProtKB-KW"/>
</dbReference>
<dbReference type="Gene3D" id="3.40.50.11890">
    <property type="match status" value="1"/>
</dbReference>
<reference evidence="5 6" key="1">
    <citation type="submission" date="2020-07" db="EMBL/GenBank/DDBJ databases">
        <title>Genomic Encyclopedia of Type Strains, Phase IV (KMG-IV): sequencing the most valuable type-strain genomes for metagenomic binning, comparative biology and taxonomic classification.</title>
        <authorList>
            <person name="Goeker M."/>
        </authorList>
    </citation>
    <scope>NUCLEOTIDE SEQUENCE [LARGE SCALE GENOMIC DNA]</scope>
    <source>
        <strain evidence="5 6">DSM 17721</strain>
    </source>
</reference>
<proteinExistence type="inferred from homology"/>
<evidence type="ECO:0000256" key="3">
    <source>
        <dbReference type="ARBA" id="ARBA00023004"/>
    </source>
</evidence>
<accession>A0A7W0HK94</accession>
<keyword evidence="4" id="KW-0411">Iron-sulfur</keyword>
<dbReference type="GO" id="GO:0046872">
    <property type="term" value="F:metal ion binding"/>
    <property type="evidence" value="ECO:0007669"/>
    <property type="project" value="UniProtKB-KW"/>
</dbReference>
<gene>
    <name evidence="5" type="ORF">HNR65_001326</name>
</gene>
<comment type="caution">
    <text evidence="5">The sequence shown here is derived from an EMBL/GenBank/DDBJ whole genome shotgun (WGS) entry which is preliminary data.</text>
</comment>
<keyword evidence="6" id="KW-1185">Reference proteome</keyword>
<dbReference type="PANTHER" id="PTHR30548:SF4">
    <property type="entry name" value="SUBUNIT OF OXYGEN-SENSITIVE 2-HYDROXYISOCAPROYL-COA DEHYDRATASE"/>
    <property type="match status" value="1"/>
</dbReference>
<organism evidence="5 6">
    <name type="scientific">Desulfosalsimonas propionicica</name>
    <dbReference type="NCBI Taxonomy" id="332175"/>
    <lineage>
        <taxon>Bacteria</taxon>
        <taxon>Pseudomonadati</taxon>
        <taxon>Thermodesulfobacteriota</taxon>
        <taxon>Desulfobacteria</taxon>
        <taxon>Desulfobacterales</taxon>
        <taxon>Desulfosalsimonadaceae</taxon>
        <taxon>Desulfosalsimonas</taxon>
    </lineage>
</organism>
<dbReference type="AlphaFoldDB" id="A0A7W0HK94"/>
<evidence type="ECO:0000256" key="1">
    <source>
        <dbReference type="ARBA" id="ARBA00005806"/>
    </source>
</evidence>